<organism evidence="2 3">
    <name type="scientific">Pelagibacterium lentulum</name>
    <dbReference type="NCBI Taxonomy" id="2029865"/>
    <lineage>
        <taxon>Bacteria</taxon>
        <taxon>Pseudomonadati</taxon>
        <taxon>Pseudomonadota</taxon>
        <taxon>Alphaproteobacteria</taxon>
        <taxon>Hyphomicrobiales</taxon>
        <taxon>Devosiaceae</taxon>
        <taxon>Pelagibacterium</taxon>
    </lineage>
</organism>
<comment type="caution">
    <text evidence="2">The sequence shown here is derived from an EMBL/GenBank/DDBJ whole genome shotgun (WGS) entry which is preliminary data.</text>
</comment>
<evidence type="ECO:0008006" key="4">
    <source>
        <dbReference type="Google" id="ProtNLM"/>
    </source>
</evidence>
<evidence type="ECO:0000313" key="3">
    <source>
        <dbReference type="Proteomes" id="UP000596977"/>
    </source>
</evidence>
<name>A0A916W209_9HYPH</name>
<dbReference type="Proteomes" id="UP000596977">
    <property type="component" value="Unassembled WGS sequence"/>
</dbReference>
<dbReference type="OrthoDB" id="7161641at2"/>
<dbReference type="EMBL" id="BMKB01000006">
    <property type="protein sequence ID" value="GGA59993.1"/>
    <property type="molecule type" value="Genomic_DNA"/>
</dbReference>
<gene>
    <name evidence="2" type="ORF">GCM10011499_32770</name>
</gene>
<accession>A0A916W209</accession>
<proteinExistence type="predicted"/>
<dbReference type="AlphaFoldDB" id="A0A916W209"/>
<keyword evidence="1" id="KW-0472">Membrane</keyword>
<protein>
    <recommendedName>
        <fullName evidence="4">AsmA-like C-terminal region</fullName>
    </recommendedName>
</protein>
<keyword evidence="3" id="KW-1185">Reference proteome</keyword>
<keyword evidence="1" id="KW-0812">Transmembrane</keyword>
<feature type="transmembrane region" description="Helical" evidence="1">
    <location>
        <begin position="20"/>
        <end position="40"/>
    </location>
</feature>
<sequence length="1158" mass="123803">MSNIESSEQIPGRRSRARTLARVFSVVVIALVLVLVLIYARLLIGPVPLNFLSDRAQGMVTSLIDDGFHVDWGDFGVALDGPFNPVVRLASVELLDAETDASIRMSALEIGISPLGLLYGQPEVRITLVEPHFQMVQDLFGPRFSRYALVEDADTGEITAQISEGNYIAPTVRIRQDGLQLAGQERNGTPGGLRSDNDWLIYNLEAMNQSLSEIAAQAMSGQLSRIVIRDGSVGILDTVYGLYKELDSLSVEVRAGRAEGRVSALFEAGIAGRVTHGTLIRSEVGGVARIEANVDEIDFATIIPFLDDPDGVVALRGAGALDLEVSFDAHTGVVERGVFGLDLTGTHLRLNNDAFEVTTSPFDLIWYPHEARYQFVEVDLAVGQSAAQVSGDLVLGFDRQFGPTVGMSIRAIDVNLHPDDMEAPEEPFEFVSFEGWSAPLYGAIGIDRLVAARDMASLVVNGRIDAVREGVGVDLRLSGRGASADDLKRLWPYLFSPEARDWFVDYVRDGKVHSADIHVNFPVGTIDMEGTGEPIPEGGLTIDIVGDDVQLQAFEGLPHFEIDGAARVSVRDNRLTLAFEHAVVLGPAGNIEITNAAFLNQNTAAAEQVLELSGDISGSVNAIVAMANGEPLNLLREIEVGYDINEIASQVEGNVATTVIATLIMDEAGEIVNADYALNGSVSGARSRNPIEGYSFEDVRLAFTASQEGFQVNGSGQVENVPIDVQASQTRGNAPDIRVAATLSAADAAAFGIDVSEYMTGQVRVIASPREDGRFGFSANLTDATLALTDIGVSKARGVAGALNGIVGFEDGDVAISEIDMGFGDVRLRGDLALGLDGVLKSADFSTFRISPGDDAQVAMTPVDGGFALSVRGRQLDVKPMLRRFFDLNGTDGAGASQDLQNQRFDVSVQLQRAIGYYGTVAIDLGLELSVRGDEIRNVSLTTQLGGDSRASATTNVVPGGRVMTYASNDIGALLRFTGIYPRLVGGEGTLVIQQDTAAQAEAGVFVIRNFAIVDEANVAQIVGAHSESRQLIARGNSLNFDYGRAQFIRRADRIEVTEAMINGDSVGGTLRGNILTGQGRYDLAGTYVPLFGLNNIFQQIPLFGPIFGGRQGEGLIGVTFAIRGPLNEPDILINPASILAPGMFRSLFEYRAARQDG</sequence>
<evidence type="ECO:0000313" key="2">
    <source>
        <dbReference type="EMBL" id="GGA59993.1"/>
    </source>
</evidence>
<keyword evidence="1" id="KW-1133">Transmembrane helix</keyword>
<evidence type="ECO:0000256" key="1">
    <source>
        <dbReference type="SAM" id="Phobius"/>
    </source>
</evidence>
<reference evidence="2 3" key="1">
    <citation type="journal article" date="2014" name="Int. J. Syst. Evol. Microbiol.">
        <title>Complete genome sequence of Corynebacterium casei LMG S-19264T (=DSM 44701T), isolated from a smear-ripened cheese.</title>
        <authorList>
            <consortium name="US DOE Joint Genome Institute (JGI-PGF)"/>
            <person name="Walter F."/>
            <person name="Albersmeier A."/>
            <person name="Kalinowski J."/>
            <person name="Ruckert C."/>
        </authorList>
    </citation>
    <scope>NUCLEOTIDE SEQUENCE [LARGE SCALE GENOMIC DNA]</scope>
    <source>
        <strain evidence="2 3">CGMCC 1.15896</strain>
    </source>
</reference>
<dbReference type="RefSeq" id="WP_127070757.1">
    <property type="nucleotide sequence ID" value="NZ_BMKB01000006.1"/>
</dbReference>